<dbReference type="GO" id="GO:0003676">
    <property type="term" value="F:nucleic acid binding"/>
    <property type="evidence" value="ECO:0007669"/>
    <property type="project" value="InterPro"/>
</dbReference>
<feature type="domain" description="CCHC-type" evidence="3">
    <location>
        <begin position="179"/>
        <end position="194"/>
    </location>
</feature>
<evidence type="ECO:0000313" key="4">
    <source>
        <dbReference type="EMBL" id="KYN28106.1"/>
    </source>
</evidence>
<dbReference type="STRING" id="471704.A0A195EIW5"/>
<dbReference type="EMBL" id="KQ978822">
    <property type="protein sequence ID" value="KYN28106.1"/>
    <property type="molecule type" value="Genomic_DNA"/>
</dbReference>
<proteinExistence type="predicted"/>
<evidence type="ECO:0000259" key="3">
    <source>
        <dbReference type="PROSITE" id="PS50158"/>
    </source>
</evidence>
<keyword evidence="1" id="KW-0863">Zinc-finger</keyword>
<dbReference type="SUPFAM" id="SSF57756">
    <property type="entry name" value="Retrovirus zinc finger-like domains"/>
    <property type="match status" value="1"/>
</dbReference>
<dbReference type="InterPro" id="IPR036875">
    <property type="entry name" value="Znf_CCHC_sf"/>
</dbReference>
<dbReference type="PROSITE" id="PS50158">
    <property type="entry name" value="ZF_CCHC"/>
    <property type="match status" value="2"/>
</dbReference>
<feature type="domain" description="CCHC-type" evidence="3">
    <location>
        <begin position="202"/>
        <end position="214"/>
    </location>
</feature>
<keyword evidence="1" id="KW-0862">Zinc</keyword>
<dbReference type="Gene3D" id="4.10.60.10">
    <property type="entry name" value="Zinc finger, CCHC-type"/>
    <property type="match status" value="1"/>
</dbReference>
<dbReference type="SMART" id="SM00343">
    <property type="entry name" value="ZnF_C2HC"/>
    <property type="match status" value="2"/>
</dbReference>
<evidence type="ECO:0000256" key="2">
    <source>
        <dbReference type="SAM" id="MobiDB-lite"/>
    </source>
</evidence>
<feature type="region of interest" description="Disordered" evidence="2">
    <location>
        <begin position="325"/>
        <end position="373"/>
    </location>
</feature>
<evidence type="ECO:0000256" key="1">
    <source>
        <dbReference type="PROSITE-ProRule" id="PRU00047"/>
    </source>
</evidence>
<organism evidence="4 5">
    <name type="scientific">Trachymyrmex cornetzi</name>
    <dbReference type="NCBI Taxonomy" id="471704"/>
    <lineage>
        <taxon>Eukaryota</taxon>
        <taxon>Metazoa</taxon>
        <taxon>Ecdysozoa</taxon>
        <taxon>Arthropoda</taxon>
        <taxon>Hexapoda</taxon>
        <taxon>Insecta</taxon>
        <taxon>Pterygota</taxon>
        <taxon>Neoptera</taxon>
        <taxon>Endopterygota</taxon>
        <taxon>Hymenoptera</taxon>
        <taxon>Apocrita</taxon>
        <taxon>Aculeata</taxon>
        <taxon>Formicoidea</taxon>
        <taxon>Formicidae</taxon>
        <taxon>Myrmicinae</taxon>
        <taxon>Trachymyrmex</taxon>
    </lineage>
</organism>
<evidence type="ECO:0000313" key="5">
    <source>
        <dbReference type="Proteomes" id="UP000078492"/>
    </source>
</evidence>
<dbReference type="Pfam" id="PF00098">
    <property type="entry name" value="zf-CCHC"/>
    <property type="match status" value="1"/>
</dbReference>
<dbReference type="GO" id="GO:0008270">
    <property type="term" value="F:zinc ion binding"/>
    <property type="evidence" value="ECO:0007669"/>
    <property type="project" value="UniProtKB-KW"/>
</dbReference>
<protein>
    <recommendedName>
        <fullName evidence="3">CCHC-type domain-containing protein</fullName>
    </recommendedName>
</protein>
<name>A0A195EIW5_9HYME</name>
<accession>A0A195EIW5</accession>
<dbReference type="Proteomes" id="UP000078492">
    <property type="component" value="Unassembled WGS sequence"/>
</dbReference>
<dbReference type="AlphaFoldDB" id="A0A195EIW5"/>
<keyword evidence="1" id="KW-0479">Metal-binding</keyword>
<sequence length="373" mass="41674">MEGERDNRRVSKTAAVQISCRGEISYAEVMRIAKSKVDINSLEIPELRPRKARTGALLLEVPGTEGAKKADRLAEKLKEALGSEQNVLITRPEKVADVRLRDLEDSTTKEDILTAIAKKGECPKDSIKIGEINQTNTGLGTVWLKCPLAAAKKVTKDRRIRVGWTTVRIELLSERPTQCFRCLETGHVRHQCRSDKDRTTVCYRCGQEGHNARERKDQAHCIICAERGLKANHRMGGQACKPHVSGWKTRVKSTPLKLVQEATRNDNEMTIDVDPGTKNAPMEIINVTGEVETNVARSMAACSVNDPKTAETTQDSMIEDMEVDNPQEWKTPEAKFTQEMDWPKQRQNWSTEGQELDLGKEGEGGISMINQNG</sequence>
<keyword evidence="5" id="KW-1185">Reference proteome</keyword>
<dbReference type="InterPro" id="IPR001878">
    <property type="entry name" value="Znf_CCHC"/>
</dbReference>
<reference evidence="4 5" key="1">
    <citation type="submission" date="2015-09" db="EMBL/GenBank/DDBJ databases">
        <title>Trachymyrmex cornetzi WGS genome.</title>
        <authorList>
            <person name="Nygaard S."/>
            <person name="Hu H."/>
            <person name="Boomsma J."/>
            <person name="Zhang G."/>
        </authorList>
    </citation>
    <scope>NUCLEOTIDE SEQUENCE [LARGE SCALE GENOMIC DNA]</scope>
    <source>
        <strain evidence="4">Tcor2-1</strain>
        <tissue evidence="4">Whole body</tissue>
    </source>
</reference>
<gene>
    <name evidence="4" type="ORF">ALC57_02542</name>
</gene>
<feature type="compositionally biased region" description="Basic and acidic residues" evidence="2">
    <location>
        <begin position="330"/>
        <end position="344"/>
    </location>
</feature>